<dbReference type="eggNOG" id="COG2932">
    <property type="taxonomic scope" value="Bacteria"/>
</dbReference>
<dbReference type="Proteomes" id="UP000006258">
    <property type="component" value="Unassembled WGS sequence"/>
</dbReference>
<keyword evidence="2" id="KW-0238">DNA-binding</keyword>
<accession>D7VN23</accession>
<protein>
    <submittedName>
        <fullName evidence="2">DNA-binding helix-turn-helix protein</fullName>
    </submittedName>
</protein>
<evidence type="ECO:0000259" key="1">
    <source>
        <dbReference type="PROSITE" id="PS50943"/>
    </source>
</evidence>
<dbReference type="RefSeq" id="WP_002992922.1">
    <property type="nucleotide sequence ID" value="NZ_GL379770.1"/>
</dbReference>
<evidence type="ECO:0000313" key="3">
    <source>
        <dbReference type="Proteomes" id="UP000006258"/>
    </source>
</evidence>
<dbReference type="GeneID" id="95428004"/>
<dbReference type="EMBL" id="ACHA02000011">
    <property type="protein sequence ID" value="EFK57320.1"/>
    <property type="molecule type" value="Genomic_DNA"/>
</dbReference>
<dbReference type="InterPro" id="IPR001387">
    <property type="entry name" value="Cro/C1-type_HTH"/>
</dbReference>
<dbReference type="SUPFAM" id="SSF47413">
    <property type="entry name" value="lambda repressor-like DNA-binding domains"/>
    <property type="match status" value="1"/>
</dbReference>
<sequence length="243" mass="27989">MKNQGLYIKSILKERGITIEELANYLGMTRVTLGNRLKHEVYPSTDEKVRIIEFLKMTPSEINSLNAMGGNAFDLGSIEEDQVSELVEISPGRFRMKVELVPMYAQAGYLTDYTDTHFLEELPVHYFTTDRPAKGNYRAFETYGDSMDNGDIKEAIPSGIIVVGRELDRKYWTSKLHSHKWPNWIFVHNTEGIVVKQIADQNLETGDLTLTSLNPDKRKYPDFTINLDDVKQIYNVIKRELDY</sequence>
<comment type="caution">
    <text evidence="2">The sequence shown here is derived from an EMBL/GenBank/DDBJ whole genome shotgun (WGS) entry which is preliminary data.</text>
</comment>
<dbReference type="InterPro" id="IPR010982">
    <property type="entry name" value="Lambda_DNA-bd_dom_sf"/>
</dbReference>
<proteinExistence type="predicted"/>
<dbReference type="GO" id="GO:0003677">
    <property type="term" value="F:DNA binding"/>
    <property type="evidence" value="ECO:0007669"/>
    <property type="project" value="UniProtKB-KW"/>
</dbReference>
<keyword evidence="3" id="KW-1185">Reference proteome</keyword>
<dbReference type="HOGENOM" id="CLU_074799_2_1_10"/>
<organism evidence="2 3">
    <name type="scientific">Sphingobacterium spiritivorum ATCC 33861</name>
    <dbReference type="NCBI Taxonomy" id="525373"/>
    <lineage>
        <taxon>Bacteria</taxon>
        <taxon>Pseudomonadati</taxon>
        <taxon>Bacteroidota</taxon>
        <taxon>Sphingobacteriia</taxon>
        <taxon>Sphingobacteriales</taxon>
        <taxon>Sphingobacteriaceae</taxon>
        <taxon>Sphingobacterium</taxon>
    </lineage>
</organism>
<reference evidence="2" key="1">
    <citation type="submission" date="2010-07" db="EMBL/GenBank/DDBJ databases">
        <authorList>
            <person name="Muzny D."/>
            <person name="Qin X."/>
            <person name="Buhay C."/>
            <person name="Dugan-Rocha S."/>
            <person name="Ding Y."/>
            <person name="Chen G."/>
            <person name="Hawes A."/>
            <person name="Holder M."/>
            <person name="Jhangiani S."/>
            <person name="Johnson A."/>
            <person name="Khan Z."/>
            <person name="Li Z."/>
            <person name="Liu W."/>
            <person name="Liu X."/>
            <person name="Perez L."/>
            <person name="Shen H."/>
            <person name="Wang Q."/>
            <person name="Watt J."/>
            <person name="Xi L."/>
            <person name="Xin Y."/>
            <person name="Zhou J."/>
            <person name="Deng J."/>
            <person name="Jiang H."/>
            <person name="Liu Y."/>
            <person name="Qu J."/>
            <person name="Song X.-Z."/>
            <person name="Zhang L."/>
            <person name="Villasana D."/>
            <person name="Johnson A."/>
            <person name="Liu J."/>
            <person name="Liyanage D."/>
            <person name="Lorensuhewa L."/>
            <person name="Robinson T."/>
            <person name="Song A."/>
            <person name="Song B.-B."/>
            <person name="Dinh H."/>
            <person name="Thornton R."/>
            <person name="Coyle M."/>
            <person name="Francisco L."/>
            <person name="Jackson L."/>
            <person name="Javaid M."/>
            <person name="Korchina V."/>
            <person name="Kovar C."/>
            <person name="Mata R."/>
            <person name="Mathew T."/>
            <person name="Ngo R."/>
            <person name="Nguyen L."/>
            <person name="Nguyen N."/>
            <person name="Okwuonu G."/>
            <person name="Ongeri F."/>
            <person name="Pham C."/>
            <person name="Simmons D."/>
            <person name="Wilczek-Boney K."/>
            <person name="Hale W."/>
            <person name="Jakkamsetti A."/>
            <person name="Pham P."/>
            <person name="Ruth R."/>
            <person name="San Lucas F."/>
            <person name="Warren J."/>
            <person name="Zhang J."/>
            <person name="Zhao Z."/>
            <person name="Zhou C."/>
            <person name="Zhu D."/>
            <person name="Lee S."/>
            <person name="Bess C."/>
            <person name="Blankenburg K."/>
            <person name="Forbes L."/>
            <person name="Fu Q."/>
            <person name="Gubbala S."/>
            <person name="Hirani K."/>
            <person name="Jayaseelan J.C."/>
            <person name="Lara F."/>
            <person name="Munidasa M."/>
            <person name="Palculict T."/>
            <person name="Patil S."/>
            <person name="Pu L.-L."/>
            <person name="Saada N."/>
            <person name="Tang L."/>
            <person name="Weissenberger G."/>
            <person name="Zhu Y."/>
            <person name="Hemphill L."/>
            <person name="Shang Y."/>
            <person name="Youmans B."/>
            <person name="Ayvaz T."/>
            <person name="Ross M."/>
            <person name="Santibanez J."/>
            <person name="Aqrawi P."/>
            <person name="Gross S."/>
            <person name="Joshi V."/>
            <person name="Fowler G."/>
            <person name="Nazareth L."/>
            <person name="Reid J."/>
            <person name="Worley K."/>
            <person name="Petrosino J."/>
            <person name="Highlander S."/>
            <person name="Gibbs R."/>
        </authorList>
    </citation>
    <scope>NUCLEOTIDE SEQUENCE [LARGE SCALE GENOMIC DNA]</scope>
    <source>
        <strain evidence="2">ATCC 33861</strain>
    </source>
</reference>
<dbReference type="SMART" id="SM00530">
    <property type="entry name" value="HTH_XRE"/>
    <property type="match status" value="1"/>
</dbReference>
<dbReference type="AlphaFoldDB" id="D7VN23"/>
<gene>
    <name evidence="2" type="ORF">HMPREF0766_12393</name>
</gene>
<dbReference type="PROSITE" id="PS50943">
    <property type="entry name" value="HTH_CROC1"/>
    <property type="match status" value="1"/>
</dbReference>
<feature type="domain" description="HTH cro/C1-type" evidence="1">
    <location>
        <begin position="8"/>
        <end position="62"/>
    </location>
</feature>
<name>D7VN23_SPHSI</name>
<dbReference type="Pfam" id="PF01381">
    <property type="entry name" value="HTH_3"/>
    <property type="match status" value="1"/>
</dbReference>
<dbReference type="Gene3D" id="2.10.109.10">
    <property type="entry name" value="Umud Fragment, subunit A"/>
    <property type="match status" value="1"/>
</dbReference>
<dbReference type="Gene3D" id="1.10.260.40">
    <property type="entry name" value="lambda repressor-like DNA-binding domains"/>
    <property type="match status" value="1"/>
</dbReference>
<dbReference type="CDD" id="cd00093">
    <property type="entry name" value="HTH_XRE"/>
    <property type="match status" value="1"/>
</dbReference>
<evidence type="ECO:0000313" key="2">
    <source>
        <dbReference type="EMBL" id="EFK57320.1"/>
    </source>
</evidence>
<dbReference type="OrthoDB" id="3831186at2"/>
<dbReference type="STRING" id="525373.HMPREF0766_12393"/>